<accession>A0ABR3JZA4</accession>
<dbReference type="PANTHER" id="PTHR45856:SF11">
    <property type="entry name" value="FUNGAL LIPASE-LIKE DOMAIN-CONTAINING PROTEIN"/>
    <property type="match status" value="1"/>
</dbReference>
<evidence type="ECO:0000256" key="4">
    <source>
        <dbReference type="ARBA" id="ARBA00048461"/>
    </source>
</evidence>
<protein>
    <recommendedName>
        <fullName evidence="6">Fungal lipase-type domain-containing protein</fullName>
    </recommendedName>
</protein>
<organism evidence="7 8">
    <name type="scientific">Hohenbuehelia grisea</name>
    <dbReference type="NCBI Taxonomy" id="104357"/>
    <lineage>
        <taxon>Eukaryota</taxon>
        <taxon>Fungi</taxon>
        <taxon>Dikarya</taxon>
        <taxon>Basidiomycota</taxon>
        <taxon>Agaricomycotina</taxon>
        <taxon>Agaricomycetes</taxon>
        <taxon>Agaricomycetidae</taxon>
        <taxon>Agaricales</taxon>
        <taxon>Pleurotineae</taxon>
        <taxon>Pleurotaceae</taxon>
        <taxon>Hohenbuehelia</taxon>
    </lineage>
</organism>
<evidence type="ECO:0000256" key="5">
    <source>
        <dbReference type="SAM" id="SignalP"/>
    </source>
</evidence>
<feature type="domain" description="Fungal lipase-type" evidence="6">
    <location>
        <begin position="119"/>
        <end position="260"/>
    </location>
</feature>
<evidence type="ECO:0000313" key="8">
    <source>
        <dbReference type="Proteomes" id="UP001556367"/>
    </source>
</evidence>
<keyword evidence="1" id="KW-1015">Disulfide bond</keyword>
<dbReference type="InterPro" id="IPR051218">
    <property type="entry name" value="Sec_MonoDiacylglyc_Lipase"/>
</dbReference>
<comment type="caution">
    <text evidence="7">The sequence shown here is derived from an EMBL/GenBank/DDBJ whole genome shotgun (WGS) entry which is preliminary data.</text>
</comment>
<dbReference type="PANTHER" id="PTHR45856">
    <property type="entry name" value="ALPHA/BETA-HYDROLASES SUPERFAMILY PROTEIN"/>
    <property type="match status" value="1"/>
</dbReference>
<evidence type="ECO:0000256" key="3">
    <source>
        <dbReference type="ARBA" id="ARBA00047591"/>
    </source>
</evidence>
<comment type="catalytic activity">
    <reaction evidence="3">
        <text>a diacylglycerol + H2O = a monoacylglycerol + a fatty acid + H(+)</text>
        <dbReference type="Rhea" id="RHEA:32731"/>
        <dbReference type="ChEBI" id="CHEBI:15377"/>
        <dbReference type="ChEBI" id="CHEBI:15378"/>
        <dbReference type="ChEBI" id="CHEBI:17408"/>
        <dbReference type="ChEBI" id="CHEBI:18035"/>
        <dbReference type="ChEBI" id="CHEBI:28868"/>
    </reaction>
</comment>
<dbReference type="InterPro" id="IPR002921">
    <property type="entry name" value="Fungal_lipase-type"/>
</dbReference>
<feature type="signal peptide" evidence="5">
    <location>
        <begin position="1"/>
        <end position="31"/>
    </location>
</feature>
<name>A0ABR3JZA4_9AGAR</name>
<dbReference type="InterPro" id="IPR029058">
    <property type="entry name" value="AB_hydrolase_fold"/>
</dbReference>
<comment type="similarity">
    <text evidence="2">Belongs to the AB hydrolase superfamily. Lipase family. Class 3 subfamily.</text>
</comment>
<gene>
    <name evidence="7" type="ORF">HGRIS_006253</name>
</gene>
<keyword evidence="8" id="KW-1185">Reference proteome</keyword>
<proteinExistence type="inferred from homology"/>
<dbReference type="Proteomes" id="UP001556367">
    <property type="component" value="Unassembled WGS sequence"/>
</dbReference>
<sequence length="350" mass="38424">MLFSSLVAMPDRVRFSGILVSLLALAVPALTAPTDQEVQFEALSRVATVTPLNTAHVERLEPYSLFAKATYCSADSVKEWTCGRACTAFPGFKPTLTGGDGGLIQFYFVGHWAQENTIVVAHQGTDPFELQSILTDLKMNRKRLNQTMFPGVPEDVTVHDGFRLVHEKTAQEILAEVKRLRDVNQSRKVALVGHSLGGALSALDALYLRLNLPADVNIKVVTYGTPRIGNAAFAKYFDAKIPNFKRINYGRDIIPIMPGRFLGYLHTKGEIHFPKDGKPVACPGNDNAADELCQIKSVPNILKGNLVHHLGPFPGKVYMGKLFCDEDDDSIVSTLAGIFARRQEELEAAT</sequence>
<comment type="catalytic activity">
    <reaction evidence="4">
        <text>a monoacylglycerol + H2O = glycerol + a fatty acid + H(+)</text>
        <dbReference type="Rhea" id="RHEA:15245"/>
        <dbReference type="ChEBI" id="CHEBI:15377"/>
        <dbReference type="ChEBI" id="CHEBI:15378"/>
        <dbReference type="ChEBI" id="CHEBI:17408"/>
        <dbReference type="ChEBI" id="CHEBI:17754"/>
        <dbReference type="ChEBI" id="CHEBI:28868"/>
    </reaction>
</comment>
<reference evidence="8" key="1">
    <citation type="submission" date="2024-06" db="EMBL/GenBank/DDBJ databases">
        <title>Multi-omics analyses provide insights into the biosynthesis of the anticancer antibiotic pleurotin in Hohenbuehelia grisea.</title>
        <authorList>
            <person name="Weaver J.A."/>
            <person name="Alberti F."/>
        </authorList>
    </citation>
    <scope>NUCLEOTIDE SEQUENCE [LARGE SCALE GENOMIC DNA]</scope>
    <source>
        <strain evidence="8">T-177</strain>
    </source>
</reference>
<dbReference type="SUPFAM" id="SSF53474">
    <property type="entry name" value="alpha/beta-Hydrolases"/>
    <property type="match status" value="1"/>
</dbReference>
<dbReference type="Gene3D" id="3.40.50.1820">
    <property type="entry name" value="alpha/beta hydrolase"/>
    <property type="match status" value="1"/>
</dbReference>
<dbReference type="CDD" id="cd00519">
    <property type="entry name" value="Lipase_3"/>
    <property type="match status" value="1"/>
</dbReference>
<evidence type="ECO:0000256" key="2">
    <source>
        <dbReference type="ARBA" id="ARBA00043996"/>
    </source>
</evidence>
<evidence type="ECO:0000256" key="1">
    <source>
        <dbReference type="ARBA" id="ARBA00023157"/>
    </source>
</evidence>
<dbReference type="Pfam" id="PF01764">
    <property type="entry name" value="Lipase_3"/>
    <property type="match status" value="1"/>
</dbReference>
<evidence type="ECO:0000259" key="6">
    <source>
        <dbReference type="Pfam" id="PF01764"/>
    </source>
</evidence>
<evidence type="ECO:0000313" key="7">
    <source>
        <dbReference type="EMBL" id="KAL0961293.1"/>
    </source>
</evidence>
<dbReference type="EMBL" id="JASNQZ010000001">
    <property type="protein sequence ID" value="KAL0961293.1"/>
    <property type="molecule type" value="Genomic_DNA"/>
</dbReference>
<feature type="chain" id="PRO_5045483054" description="Fungal lipase-type domain-containing protein" evidence="5">
    <location>
        <begin position="32"/>
        <end position="350"/>
    </location>
</feature>
<keyword evidence="5" id="KW-0732">Signal</keyword>